<dbReference type="AlphaFoldDB" id="A0A1S3XHZ8"/>
<evidence type="ECO:0000256" key="5">
    <source>
        <dbReference type="ARBA" id="ARBA00023180"/>
    </source>
</evidence>
<reference evidence="6" key="1">
    <citation type="journal article" date="2014" name="Nat. Commun.">
        <title>The tobacco genome sequence and its comparison with those of tomato and potato.</title>
        <authorList>
            <person name="Sierro N."/>
            <person name="Battey J.N."/>
            <person name="Ouadi S."/>
            <person name="Bakaher N."/>
            <person name="Bovet L."/>
            <person name="Willig A."/>
            <person name="Goepfert S."/>
            <person name="Peitsch M.C."/>
            <person name="Ivanov N.V."/>
        </authorList>
    </citation>
    <scope>NUCLEOTIDE SEQUENCE [LARGE SCALE GENOMIC DNA]</scope>
</reference>
<dbReference type="GO" id="GO:0016757">
    <property type="term" value="F:glycosyltransferase activity"/>
    <property type="evidence" value="ECO:0007669"/>
    <property type="project" value="UniProtKB-KW"/>
</dbReference>
<dbReference type="InterPro" id="IPR003406">
    <property type="entry name" value="Glyco_trans_14"/>
</dbReference>
<dbReference type="GeneID" id="107765458"/>
<dbReference type="Proteomes" id="UP000790787">
    <property type="component" value="Chromosome 10"/>
</dbReference>
<dbReference type="OrthoDB" id="191334at2759"/>
<dbReference type="KEGG" id="nta:107765458"/>
<dbReference type="Pfam" id="PF02485">
    <property type="entry name" value="Branch"/>
    <property type="match status" value="1"/>
</dbReference>
<name>A0A1S3XHZ8_TOBAC</name>
<keyword evidence="5" id="KW-0325">Glycoprotein</keyword>
<dbReference type="PaxDb" id="4097-A0A1S3XHZ8"/>
<dbReference type="GO" id="GO:0016020">
    <property type="term" value="C:membrane"/>
    <property type="evidence" value="ECO:0007669"/>
    <property type="project" value="UniProtKB-SubCell"/>
</dbReference>
<reference evidence="7" key="2">
    <citation type="submission" date="2025-08" db="UniProtKB">
        <authorList>
            <consortium name="RefSeq"/>
        </authorList>
    </citation>
    <scope>IDENTIFICATION</scope>
    <source>
        <tissue evidence="7">Leaf</tissue>
    </source>
</reference>
<evidence type="ECO:0000313" key="7">
    <source>
        <dbReference type="RefSeq" id="XP_016439595.2"/>
    </source>
</evidence>
<proteinExistence type="predicted"/>
<evidence type="ECO:0000256" key="2">
    <source>
        <dbReference type="ARBA" id="ARBA00022676"/>
    </source>
</evidence>
<dbReference type="RefSeq" id="XP_016439595.1">
    <property type="nucleotide sequence ID" value="XM_016584109.1"/>
</dbReference>
<keyword evidence="3" id="KW-0808">Transferase</keyword>
<sequence>MKNKGEDVDSPFSVAKDLPISLLRVILMLIIFVVGVVIGLSSTSHIKWYFTLQPQQIIIANNALANTMNQDSSGNCKKEDCLSMGSFFWPKVLIHGMSDDELFWRASLVPYKEEYLFKRVPKVAFMFLTRGDLPLLRLWERFFDGQDVNKYSIFVHSLPGYVLSVSNTSVFYKRQIPSQQVEWGSVTLVDAERRLLANALLDFSNERFVLLSDSCIPLYSFPTVYKYLIGSIHSFVESYDDPSSYGRGRGRYNHHMQPDIKLSDWRKGSQWFEMNRKLAVRIVLDTKYYNIFRKYCTPTCYPDEHYIPTYIRLFYGPSNANRTVTYVDWSLGASHPATFSAVNITEGFIESLRNNGAACSYNSEKAHICYLFARMFDPSALKPLLNLSSKVLKF</sequence>
<dbReference type="RefSeq" id="XP_016439595.2">
    <property type="nucleotide sequence ID" value="XM_016584109.2"/>
</dbReference>
<dbReference type="PANTHER" id="PTHR31042:SF3">
    <property type="entry name" value="OS08G0110400 PROTEIN"/>
    <property type="match status" value="1"/>
</dbReference>
<protein>
    <submittedName>
        <fullName evidence="7">Glycosyltransferase BC10-like isoform X1</fullName>
    </submittedName>
</protein>
<accession>A0A1S3XHZ8</accession>
<evidence type="ECO:0000256" key="4">
    <source>
        <dbReference type="ARBA" id="ARBA00023136"/>
    </source>
</evidence>
<dbReference type="OMA" id="NCTILRT"/>
<dbReference type="InterPro" id="IPR044174">
    <property type="entry name" value="BC10-like"/>
</dbReference>
<keyword evidence="2" id="KW-0328">Glycosyltransferase</keyword>
<comment type="subcellular location">
    <subcellularLocation>
        <location evidence="1">Membrane</location>
        <topology evidence="1">Single-pass type II membrane protein</topology>
    </subcellularLocation>
</comment>
<evidence type="ECO:0000256" key="1">
    <source>
        <dbReference type="ARBA" id="ARBA00004606"/>
    </source>
</evidence>
<evidence type="ECO:0000313" key="6">
    <source>
        <dbReference type="Proteomes" id="UP000790787"/>
    </source>
</evidence>
<gene>
    <name evidence="7" type="primary">LOC107765458</name>
</gene>
<keyword evidence="4" id="KW-0472">Membrane</keyword>
<organism evidence="6 7">
    <name type="scientific">Nicotiana tabacum</name>
    <name type="common">Common tobacco</name>
    <dbReference type="NCBI Taxonomy" id="4097"/>
    <lineage>
        <taxon>Eukaryota</taxon>
        <taxon>Viridiplantae</taxon>
        <taxon>Streptophyta</taxon>
        <taxon>Embryophyta</taxon>
        <taxon>Tracheophyta</taxon>
        <taxon>Spermatophyta</taxon>
        <taxon>Magnoliopsida</taxon>
        <taxon>eudicotyledons</taxon>
        <taxon>Gunneridae</taxon>
        <taxon>Pentapetalae</taxon>
        <taxon>asterids</taxon>
        <taxon>lamiids</taxon>
        <taxon>Solanales</taxon>
        <taxon>Solanaceae</taxon>
        <taxon>Nicotianoideae</taxon>
        <taxon>Nicotianeae</taxon>
        <taxon>Nicotiana</taxon>
    </lineage>
</organism>
<evidence type="ECO:0000256" key="3">
    <source>
        <dbReference type="ARBA" id="ARBA00022679"/>
    </source>
</evidence>
<dbReference type="PANTHER" id="PTHR31042">
    <property type="entry name" value="CORE-2/I-BRANCHING BETA-1,6-N-ACETYLGLUCOSAMINYLTRANSFERASE FAMILY PROTEIN-RELATED"/>
    <property type="match status" value="1"/>
</dbReference>
<keyword evidence="6" id="KW-1185">Reference proteome</keyword>
<dbReference type="STRING" id="4097.A0A1S3XHZ8"/>